<dbReference type="GO" id="GO:0005886">
    <property type="term" value="C:plasma membrane"/>
    <property type="evidence" value="ECO:0007669"/>
    <property type="project" value="TreeGrafter"/>
</dbReference>
<dbReference type="InterPro" id="IPR037099">
    <property type="entry name" value="Fum_R/Succ_DH_flav-like_C_sf"/>
</dbReference>
<dbReference type="SUPFAM" id="SSF56425">
    <property type="entry name" value="Succinate dehydrogenase/fumarate reductase flavoprotein, catalytic domain"/>
    <property type="match status" value="1"/>
</dbReference>
<dbReference type="SUPFAM" id="SSF51905">
    <property type="entry name" value="FAD/NAD(P)-binding domain"/>
    <property type="match status" value="1"/>
</dbReference>
<dbReference type="Gene3D" id="3.90.700.10">
    <property type="entry name" value="Succinate dehydrogenase/fumarate reductase flavoprotein, catalytic domain"/>
    <property type="match status" value="1"/>
</dbReference>
<dbReference type="AlphaFoldDB" id="A0A2S0M427"/>
<evidence type="ECO:0000256" key="2">
    <source>
        <dbReference type="ARBA" id="ARBA00023002"/>
    </source>
</evidence>
<dbReference type="SUPFAM" id="SSF46977">
    <property type="entry name" value="Succinate dehydrogenase/fumarate reductase flavoprotein C-terminal domain"/>
    <property type="match status" value="1"/>
</dbReference>
<dbReference type="InterPro" id="IPR015939">
    <property type="entry name" value="Fum_Rdtase/Succ_DH_flav-like_C"/>
</dbReference>
<dbReference type="Proteomes" id="UP000238358">
    <property type="component" value="Chromosome"/>
</dbReference>
<dbReference type="PANTHER" id="PTHR11632">
    <property type="entry name" value="SUCCINATE DEHYDROGENASE 2 FLAVOPROTEIN SUBUNIT"/>
    <property type="match status" value="1"/>
</dbReference>
<keyword evidence="1" id="KW-0285">Flavoprotein</keyword>
<dbReference type="InterPro" id="IPR030664">
    <property type="entry name" value="SdhA/FrdA/AprA"/>
</dbReference>
<evidence type="ECO:0000313" key="6">
    <source>
        <dbReference type="EMBL" id="AVO26205.1"/>
    </source>
</evidence>
<dbReference type="GO" id="GO:0033765">
    <property type="term" value="F:steroid dehydrogenase activity, acting on the CH-CH group of donors"/>
    <property type="evidence" value="ECO:0007669"/>
    <property type="project" value="UniProtKB-ARBA"/>
</dbReference>
<dbReference type="InterPro" id="IPR027477">
    <property type="entry name" value="Succ_DH/fumarate_Rdtase_cat_sf"/>
</dbReference>
<evidence type="ECO:0000259" key="4">
    <source>
        <dbReference type="Pfam" id="PF00890"/>
    </source>
</evidence>
<protein>
    <submittedName>
        <fullName evidence="6">FAD-binding protein</fullName>
    </submittedName>
</protein>
<evidence type="ECO:0000259" key="5">
    <source>
        <dbReference type="Pfam" id="PF02910"/>
    </source>
</evidence>
<reference evidence="6 7" key="1">
    <citation type="journal article" date="2018" name="Genome Announc.">
        <title>Complete genomes of two Megasphaera elsdenii strains, NCIMB 702410 and ATCC 25940.</title>
        <authorList>
            <person name="Hatmaker E.A."/>
            <person name="O'Dell K."/>
            <person name="Riley L.A."/>
            <person name="Klingeman D.M."/>
            <person name="Guss A.M."/>
        </authorList>
    </citation>
    <scope>NUCLEOTIDE SEQUENCE [LARGE SCALE GENOMIC DNA]</scope>
    <source>
        <strain evidence="6 7">NCIMB702410</strain>
    </source>
</reference>
<gene>
    <name evidence="6" type="ORF">C6Y28_00390</name>
</gene>
<dbReference type="PRINTS" id="PR00368">
    <property type="entry name" value="FADPNR"/>
</dbReference>
<organism evidence="6 7">
    <name type="scientific">Megasphaera elsdenii</name>
    <dbReference type="NCBI Taxonomy" id="907"/>
    <lineage>
        <taxon>Bacteria</taxon>
        <taxon>Bacillati</taxon>
        <taxon>Bacillota</taxon>
        <taxon>Negativicutes</taxon>
        <taxon>Veillonellales</taxon>
        <taxon>Veillonellaceae</taxon>
        <taxon>Megasphaera</taxon>
    </lineage>
</organism>
<dbReference type="GO" id="GO:0009061">
    <property type="term" value="P:anaerobic respiration"/>
    <property type="evidence" value="ECO:0007669"/>
    <property type="project" value="TreeGrafter"/>
</dbReference>
<feature type="domain" description="FAD-dependent oxidoreductase 2 FAD-binding" evidence="4">
    <location>
        <begin position="5"/>
        <end position="383"/>
    </location>
</feature>
<evidence type="ECO:0000313" key="7">
    <source>
        <dbReference type="Proteomes" id="UP000238358"/>
    </source>
</evidence>
<sequence length="517" mass="56162">MSQQMVIIGAGLAGLSAAYTAARQGWQVWLCSSLPSERAQSVMAEGGINAALDTQGQDDSPDQHEADTLRAACGLADPNAVQAMTTAAPALVEALADLGVPFNRTVDGQIDLRYFGGQKKKRTAFSQSDTGKQLMTALIDAVRRYEGEGGVRRLAHHDFLTLLHDGTTCTGVCLRDTWSGERCDLPAQAVVIATGGLHGLFSCTTGSLADTGAVTAELFRLGLPVANGEFIQYHPTTIASNGKRMLVSEAARGEGGRLWVLKQGRPWYFMEEKYPELGNLMPRDVTAREIWYHCQAGETVWLDLTGLDESVFSRKLAGLVADCQLYGGVDIRRQPIAVSPGIHYFMGGLYVDEWHRTPWQHLYAAGECACQYHGANRLGGNSLLGAIYGGRKAACTAVEEGRERPLPRIVQVQLPPAATSPVQLACLRQHLDQALGVVRTGAVLSQALERIKDLPGALPLLGRALLQSALGRQESRGAHWRSDFPRRDDDRFLKTTLAVYDGRQITLSYRPVPEKRG</sequence>
<evidence type="ECO:0000256" key="1">
    <source>
        <dbReference type="ARBA" id="ARBA00022630"/>
    </source>
</evidence>
<feature type="active site" description="Proton acceptor" evidence="3">
    <location>
        <position position="283"/>
    </location>
</feature>
<dbReference type="GO" id="GO:0000104">
    <property type="term" value="F:succinate dehydrogenase activity"/>
    <property type="evidence" value="ECO:0007669"/>
    <property type="project" value="TreeGrafter"/>
</dbReference>
<accession>A0A2S0M427</accession>
<dbReference type="Pfam" id="PF00890">
    <property type="entry name" value="FAD_binding_2"/>
    <property type="match status" value="1"/>
</dbReference>
<dbReference type="Pfam" id="PF02910">
    <property type="entry name" value="Succ_DH_flav_C"/>
    <property type="match status" value="1"/>
</dbReference>
<dbReference type="Gene3D" id="1.20.58.100">
    <property type="entry name" value="Fumarate reductase/succinate dehydrogenase flavoprotein-like, C-terminal domain"/>
    <property type="match status" value="1"/>
</dbReference>
<dbReference type="Gene3D" id="3.50.50.60">
    <property type="entry name" value="FAD/NAD(P)-binding domain"/>
    <property type="match status" value="1"/>
</dbReference>
<feature type="domain" description="Fumarate reductase/succinate dehydrogenase flavoprotein-like C-terminal" evidence="5">
    <location>
        <begin position="461"/>
        <end position="513"/>
    </location>
</feature>
<dbReference type="InterPro" id="IPR003953">
    <property type="entry name" value="FAD-dep_OxRdtase_2_FAD-bd"/>
</dbReference>
<dbReference type="PANTHER" id="PTHR11632:SF53">
    <property type="entry name" value="SUCCINATE DEHYDROGENASE FLAVOPROTEIN SUBUNIT"/>
    <property type="match status" value="1"/>
</dbReference>
<evidence type="ECO:0000256" key="3">
    <source>
        <dbReference type="PIRSR" id="PIRSR630664-50"/>
    </source>
</evidence>
<dbReference type="InterPro" id="IPR036188">
    <property type="entry name" value="FAD/NAD-bd_sf"/>
</dbReference>
<keyword evidence="2" id="KW-0560">Oxidoreductase</keyword>
<name>A0A2S0M427_MEGEL</name>
<dbReference type="PRINTS" id="PR00411">
    <property type="entry name" value="PNDRDTASEI"/>
</dbReference>
<dbReference type="GO" id="GO:0050660">
    <property type="term" value="F:flavin adenine dinucleotide binding"/>
    <property type="evidence" value="ECO:0007669"/>
    <property type="project" value="TreeGrafter"/>
</dbReference>
<dbReference type="OrthoDB" id="9806724at2"/>
<dbReference type="RefSeq" id="WP_027894814.1">
    <property type="nucleotide sequence ID" value="NZ_CP027569.1"/>
</dbReference>
<dbReference type="GO" id="GO:0009055">
    <property type="term" value="F:electron transfer activity"/>
    <property type="evidence" value="ECO:0007669"/>
    <property type="project" value="TreeGrafter"/>
</dbReference>
<dbReference type="EMBL" id="CP027569">
    <property type="protein sequence ID" value="AVO26205.1"/>
    <property type="molecule type" value="Genomic_DNA"/>
</dbReference>
<proteinExistence type="predicted"/>